<dbReference type="Proteomes" id="UP000037069">
    <property type="component" value="Unassembled WGS sequence"/>
</dbReference>
<keyword evidence="2" id="KW-1185">Reference proteome</keyword>
<accession>A0A0L0CK94</accession>
<name>A0A0L0CK94_LUCCU</name>
<organism evidence="1 2">
    <name type="scientific">Lucilia cuprina</name>
    <name type="common">Green bottle fly</name>
    <name type="synonym">Australian sheep blowfly</name>
    <dbReference type="NCBI Taxonomy" id="7375"/>
    <lineage>
        <taxon>Eukaryota</taxon>
        <taxon>Metazoa</taxon>
        <taxon>Ecdysozoa</taxon>
        <taxon>Arthropoda</taxon>
        <taxon>Hexapoda</taxon>
        <taxon>Insecta</taxon>
        <taxon>Pterygota</taxon>
        <taxon>Neoptera</taxon>
        <taxon>Endopterygota</taxon>
        <taxon>Diptera</taxon>
        <taxon>Brachycera</taxon>
        <taxon>Muscomorpha</taxon>
        <taxon>Oestroidea</taxon>
        <taxon>Calliphoridae</taxon>
        <taxon>Luciliinae</taxon>
        <taxon>Lucilia</taxon>
    </lineage>
</organism>
<dbReference type="EMBL" id="JRES01000291">
    <property type="protein sequence ID" value="KNC32686.1"/>
    <property type="molecule type" value="Genomic_DNA"/>
</dbReference>
<dbReference type="AlphaFoldDB" id="A0A0L0CK94"/>
<reference evidence="1 2" key="1">
    <citation type="journal article" date="2015" name="Nat. Commun.">
        <title>Lucilia cuprina genome unlocks parasitic fly biology to underpin future interventions.</title>
        <authorList>
            <person name="Anstead C.A."/>
            <person name="Korhonen P.K."/>
            <person name="Young N.D."/>
            <person name="Hall R.S."/>
            <person name="Jex A.R."/>
            <person name="Murali S.C."/>
            <person name="Hughes D.S."/>
            <person name="Lee S.F."/>
            <person name="Perry T."/>
            <person name="Stroehlein A.J."/>
            <person name="Ansell B.R."/>
            <person name="Breugelmans B."/>
            <person name="Hofmann A."/>
            <person name="Qu J."/>
            <person name="Dugan S."/>
            <person name="Lee S.L."/>
            <person name="Chao H."/>
            <person name="Dinh H."/>
            <person name="Han Y."/>
            <person name="Doddapaneni H.V."/>
            <person name="Worley K.C."/>
            <person name="Muzny D.M."/>
            <person name="Ioannidis P."/>
            <person name="Waterhouse R.M."/>
            <person name="Zdobnov E.M."/>
            <person name="James P.J."/>
            <person name="Bagnall N.H."/>
            <person name="Kotze A.C."/>
            <person name="Gibbs R.A."/>
            <person name="Richards S."/>
            <person name="Batterham P."/>
            <person name="Gasser R.B."/>
        </authorList>
    </citation>
    <scope>NUCLEOTIDE SEQUENCE [LARGE SCALE GENOMIC DNA]</scope>
    <source>
        <strain evidence="1 2">LS</strain>
        <tissue evidence="1">Full body</tissue>
    </source>
</reference>
<comment type="caution">
    <text evidence="1">The sequence shown here is derived from an EMBL/GenBank/DDBJ whole genome shotgun (WGS) entry which is preliminary data.</text>
</comment>
<proteinExistence type="predicted"/>
<evidence type="ECO:0000313" key="1">
    <source>
        <dbReference type="EMBL" id="KNC32686.1"/>
    </source>
</evidence>
<sequence>MFAAVIAYKLMFMCCYRLYRIPSNNNYDRNNYNGTTNGSSSNNTPYNKLTDVIANSIGYTKTNTYNVKHTHTYIYVIYIDTRRCLFSSKVFSPLKGSGHGREILNCLKIQKVPLIKPIMSPSLHPATSRSSSWNLLPSHFSLRLNNLSNSSSSLHNLQKYCVLPTPLPLKAPID</sequence>
<gene>
    <name evidence="1" type="ORF">FF38_06730</name>
</gene>
<protein>
    <submittedName>
        <fullName evidence="1">Uncharacterized protein</fullName>
    </submittedName>
</protein>
<evidence type="ECO:0000313" key="2">
    <source>
        <dbReference type="Proteomes" id="UP000037069"/>
    </source>
</evidence>